<evidence type="ECO:0000256" key="2">
    <source>
        <dbReference type="ARBA" id="ARBA00022692"/>
    </source>
</evidence>
<feature type="transmembrane region" description="Helical" evidence="5">
    <location>
        <begin position="270"/>
        <end position="293"/>
    </location>
</feature>
<protein>
    <submittedName>
        <fullName evidence="6">Sodium-dependent transporter</fullName>
    </submittedName>
</protein>
<dbReference type="InterPro" id="IPR038770">
    <property type="entry name" value="Na+/solute_symporter_sf"/>
</dbReference>
<name>D3DIW6_HYDTT</name>
<dbReference type="PANTHER" id="PTHR10361">
    <property type="entry name" value="SODIUM-BILE ACID COTRANSPORTER"/>
    <property type="match status" value="1"/>
</dbReference>
<evidence type="ECO:0000256" key="1">
    <source>
        <dbReference type="ARBA" id="ARBA00004141"/>
    </source>
</evidence>
<evidence type="ECO:0000256" key="4">
    <source>
        <dbReference type="ARBA" id="ARBA00023136"/>
    </source>
</evidence>
<comment type="subcellular location">
    <subcellularLocation>
        <location evidence="1">Membrane</location>
        <topology evidence="1">Multi-pass membrane protein</topology>
    </subcellularLocation>
</comment>
<evidence type="ECO:0000313" key="7">
    <source>
        <dbReference type="Proteomes" id="UP000002574"/>
    </source>
</evidence>
<keyword evidence="4 5" id="KW-0472">Membrane</keyword>
<dbReference type="OrthoDB" id="9806785at2"/>
<dbReference type="eggNOG" id="COG0385">
    <property type="taxonomic scope" value="Bacteria"/>
</dbReference>
<gene>
    <name evidence="6" type="ordered locus">HTH_1315</name>
</gene>
<dbReference type="STRING" id="608538.HTH_1315"/>
<evidence type="ECO:0000256" key="5">
    <source>
        <dbReference type="SAM" id="Phobius"/>
    </source>
</evidence>
<dbReference type="Proteomes" id="UP000002574">
    <property type="component" value="Chromosome"/>
</dbReference>
<dbReference type="PANTHER" id="PTHR10361:SF28">
    <property type="entry name" value="P3 PROTEIN-RELATED"/>
    <property type="match status" value="1"/>
</dbReference>
<feature type="transmembrane region" description="Helical" evidence="5">
    <location>
        <begin position="184"/>
        <end position="203"/>
    </location>
</feature>
<keyword evidence="2 5" id="KW-0812">Transmembrane</keyword>
<dbReference type="GO" id="GO:0016020">
    <property type="term" value="C:membrane"/>
    <property type="evidence" value="ECO:0007669"/>
    <property type="project" value="UniProtKB-SubCell"/>
</dbReference>
<dbReference type="Pfam" id="PF01758">
    <property type="entry name" value="SBF"/>
    <property type="match status" value="1"/>
</dbReference>
<proteinExistence type="predicted"/>
<keyword evidence="3 5" id="KW-1133">Transmembrane helix</keyword>
<feature type="transmembrane region" description="Helical" evidence="5">
    <location>
        <begin position="116"/>
        <end position="137"/>
    </location>
</feature>
<accession>D3DIW6</accession>
<dbReference type="AlphaFoldDB" id="D3DIW6"/>
<dbReference type="KEGG" id="hth:HTH_1315"/>
<dbReference type="InterPro" id="IPR002657">
    <property type="entry name" value="BilAc:Na_symport/Acr3"/>
</dbReference>
<organism evidence="6 7">
    <name type="scientific">Hydrogenobacter thermophilus (strain DSM 6534 / IAM 12695 / TK-6)</name>
    <dbReference type="NCBI Taxonomy" id="608538"/>
    <lineage>
        <taxon>Bacteria</taxon>
        <taxon>Pseudomonadati</taxon>
        <taxon>Aquificota</taxon>
        <taxon>Aquificia</taxon>
        <taxon>Aquificales</taxon>
        <taxon>Aquificaceae</taxon>
        <taxon>Hydrogenobacter</taxon>
    </lineage>
</organism>
<reference evidence="6 7" key="1">
    <citation type="journal article" date="2010" name="J. Bacteriol.">
        <title>Complete genome sequence of the thermophilic, obligately chemolithoautotrophic hydrogen-oxidizing bacterium Hydrogenobacter thermophilus TK-6.</title>
        <authorList>
            <person name="Arai H."/>
            <person name="Kanbe H."/>
            <person name="Ishii M."/>
            <person name="Igarashi Y."/>
        </authorList>
    </citation>
    <scope>NUCLEOTIDE SEQUENCE [LARGE SCALE GENOMIC DNA]</scope>
    <source>
        <strain evidence="7">DSM 6534 / IAM 12695 / TK-6 [Tokyo]</strain>
    </source>
</reference>
<evidence type="ECO:0000256" key="3">
    <source>
        <dbReference type="ARBA" id="ARBA00022989"/>
    </source>
</evidence>
<dbReference type="EMBL" id="AP011112">
    <property type="protein sequence ID" value="BAI69768.1"/>
    <property type="molecule type" value="Genomic_DNA"/>
</dbReference>
<dbReference type="Gene3D" id="1.20.1530.20">
    <property type="match status" value="1"/>
</dbReference>
<evidence type="ECO:0000313" key="6">
    <source>
        <dbReference type="EMBL" id="BAI69768.1"/>
    </source>
</evidence>
<keyword evidence="7" id="KW-1185">Reference proteome</keyword>
<feature type="transmembrane region" description="Helical" evidence="5">
    <location>
        <begin position="59"/>
        <end position="83"/>
    </location>
</feature>
<feature type="transmembrane region" description="Helical" evidence="5">
    <location>
        <begin position="215"/>
        <end position="234"/>
    </location>
</feature>
<feature type="transmembrane region" description="Helical" evidence="5">
    <location>
        <begin position="89"/>
        <end position="109"/>
    </location>
</feature>
<dbReference type="InterPro" id="IPR004710">
    <property type="entry name" value="Bilac:Na_transpt"/>
</dbReference>
<sequence length="296" mass="32584">MQSFISLTILLFISLGGLLFSDFFKGFKDFIVPLLTMVMLSMGITLDREDFLRILRRPVMIAYGALLHYSVMPLLAFSLSLLFGIGKDLYVGMVLVGSVPSGTASNLITYLAKGDLLYSVSITTFSTLLAPLFTPLWTYILAGRYVHVPFLDMVEDVLKIVLLPVMMGLLIKELFPQVRRLERFLPYVSVGVIGFIIAVVLSLNVENLRGVPFKLFFAVFLHNALGFLLGLAIGKLFGLDTKMSKTLSIEVGIQNSGLAVALAVKHFTPLASLPGAIFSLIQNINGIILAILYKRL</sequence>